<reference evidence="1" key="2">
    <citation type="journal article" date="2022" name="New Phytol.">
        <title>Evolutionary transition to the ectomycorrhizal habit in the genomes of a hyperdiverse lineage of mushroom-forming fungi.</title>
        <authorList>
            <person name="Looney B."/>
            <person name="Miyauchi S."/>
            <person name="Morin E."/>
            <person name="Drula E."/>
            <person name="Courty P.E."/>
            <person name="Kohler A."/>
            <person name="Kuo A."/>
            <person name="LaButti K."/>
            <person name="Pangilinan J."/>
            <person name="Lipzen A."/>
            <person name="Riley R."/>
            <person name="Andreopoulos W."/>
            <person name="He G."/>
            <person name="Johnson J."/>
            <person name="Nolan M."/>
            <person name="Tritt A."/>
            <person name="Barry K.W."/>
            <person name="Grigoriev I.V."/>
            <person name="Nagy L.G."/>
            <person name="Hibbett D."/>
            <person name="Henrissat B."/>
            <person name="Matheny P.B."/>
            <person name="Labbe J."/>
            <person name="Martin F.M."/>
        </authorList>
    </citation>
    <scope>NUCLEOTIDE SEQUENCE</scope>
    <source>
        <strain evidence="1">EC-137</strain>
    </source>
</reference>
<dbReference type="Proteomes" id="UP000814128">
    <property type="component" value="Unassembled WGS sequence"/>
</dbReference>
<comment type="caution">
    <text evidence="1">The sequence shown here is derived from an EMBL/GenBank/DDBJ whole genome shotgun (WGS) entry which is preliminary data.</text>
</comment>
<evidence type="ECO:0000313" key="1">
    <source>
        <dbReference type="EMBL" id="KAI0026856.1"/>
    </source>
</evidence>
<dbReference type="EMBL" id="MU274145">
    <property type="protein sequence ID" value="KAI0026856.1"/>
    <property type="molecule type" value="Genomic_DNA"/>
</dbReference>
<gene>
    <name evidence="1" type="ORF">K488DRAFT_91764</name>
</gene>
<proteinExistence type="predicted"/>
<evidence type="ECO:0000313" key="2">
    <source>
        <dbReference type="Proteomes" id="UP000814128"/>
    </source>
</evidence>
<protein>
    <submittedName>
        <fullName evidence="1">Uncharacterized protein</fullName>
    </submittedName>
</protein>
<reference evidence="1" key="1">
    <citation type="submission" date="2021-02" db="EMBL/GenBank/DDBJ databases">
        <authorList>
            <consortium name="DOE Joint Genome Institute"/>
            <person name="Ahrendt S."/>
            <person name="Looney B.P."/>
            <person name="Miyauchi S."/>
            <person name="Morin E."/>
            <person name="Drula E."/>
            <person name="Courty P.E."/>
            <person name="Chicoki N."/>
            <person name="Fauchery L."/>
            <person name="Kohler A."/>
            <person name="Kuo A."/>
            <person name="Labutti K."/>
            <person name="Pangilinan J."/>
            <person name="Lipzen A."/>
            <person name="Riley R."/>
            <person name="Andreopoulos W."/>
            <person name="He G."/>
            <person name="Johnson J."/>
            <person name="Barry K.W."/>
            <person name="Grigoriev I.V."/>
            <person name="Nagy L."/>
            <person name="Hibbett D."/>
            <person name="Henrissat B."/>
            <person name="Matheny P.B."/>
            <person name="Labbe J."/>
            <person name="Martin F."/>
        </authorList>
    </citation>
    <scope>NUCLEOTIDE SEQUENCE</scope>
    <source>
        <strain evidence="1">EC-137</strain>
    </source>
</reference>
<keyword evidence="2" id="KW-1185">Reference proteome</keyword>
<accession>A0ACB8Q5H2</accession>
<sequence>MRVRVRLVPPPREPEGRALYNRVKQEAQPAQSNPAFEQGYPDGATVHRGLQYRLSARTSALNLGRYFERVTYGDGNGSECCSFVRGASASWETGREMRTLGKRRKKPAPQARETGPIGQRVLSYRDIALPSSICLSAAGFFPLVVARFLTTHPFLVAAHCINTFFYIAASVVIAVPPGLTLPVIAAAFMDVPTFNSAGGG</sequence>
<organism evidence="1 2">
    <name type="scientific">Vararia minispora EC-137</name>
    <dbReference type="NCBI Taxonomy" id="1314806"/>
    <lineage>
        <taxon>Eukaryota</taxon>
        <taxon>Fungi</taxon>
        <taxon>Dikarya</taxon>
        <taxon>Basidiomycota</taxon>
        <taxon>Agaricomycotina</taxon>
        <taxon>Agaricomycetes</taxon>
        <taxon>Russulales</taxon>
        <taxon>Lachnocladiaceae</taxon>
        <taxon>Vararia</taxon>
    </lineage>
</organism>
<name>A0ACB8Q5H2_9AGAM</name>